<reference evidence="1" key="1">
    <citation type="submission" date="2020-04" db="EMBL/GenBank/DDBJ databases">
        <authorList>
            <person name="Chiriac C."/>
            <person name="Salcher M."/>
            <person name="Ghai R."/>
            <person name="Kavagutti S V."/>
        </authorList>
    </citation>
    <scope>NUCLEOTIDE SEQUENCE</scope>
</reference>
<protein>
    <submittedName>
        <fullName evidence="1">Uncharacterized protein</fullName>
    </submittedName>
</protein>
<dbReference type="EMBL" id="LR796150">
    <property type="protein sequence ID" value="CAB4121532.1"/>
    <property type="molecule type" value="Genomic_DNA"/>
</dbReference>
<evidence type="ECO:0000313" key="1">
    <source>
        <dbReference type="EMBL" id="CAB4121532.1"/>
    </source>
</evidence>
<sequence>MTKLAQFLGSGYEQKRTNIFTRQFELGGHTFKVRVPLIAESDEIYKRVMEPGAAIIDRIYHEMTDPLQKFKQDATEESGFVFTETDVLVSGRSMREAAKNKAMTEARITEYIKLLVPENPENSLADLTYADIELEFPMSVQLLLCEKIGEAISPTYKEARGN</sequence>
<organism evidence="1">
    <name type="scientific">uncultured Caudovirales phage</name>
    <dbReference type="NCBI Taxonomy" id="2100421"/>
    <lineage>
        <taxon>Viruses</taxon>
        <taxon>Duplodnaviria</taxon>
        <taxon>Heunggongvirae</taxon>
        <taxon>Uroviricota</taxon>
        <taxon>Caudoviricetes</taxon>
        <taxon>Peduoviridae</taxon>
        <taxon>Maltschvirus</taxon>
        <taxon>Maltschvirus maltsch</taxon>
    </lineage>
</organism>
<accession>A0A6J5KK96</accession>
<proteinExistence type="predicted"/>
<name>A0A6J5KK96_9CAUD</name>
<gene>
    <name evidence="1" type="ORF">UFOVP15_21</name>
</gene>